<dbReference type="InterPro" id="IPR041657">
    <property type="entry name" value="HTH_17"/>
</dbReference>
<keyword evidence="3" id="KW-1185">Reference proteome</keyword>
<proteinExistence type="predicted"/>
<accession>A0ABT3ACY4</accession>
<feature type="domain" description="Helix-turn-helix" evidence="1">
    <location>
        <begin position="61"/>
        <end position="110"/>
    </location>
</feature>
<evidence type="ECO:0000313" key="2">
    <source>
        <dbReference type="EMBL" id="MCV2886530.1"/>
    </source>
</evidence>
<evidence type="ECO:0000313" key="3">
    <source>
        <dbReference type="Proteomes" id="UP001652504"/>
    </source>
</evidence>
<dbReference type="NCBIfam" id="TIGR01764">
    <property type="entry name" value="excise"/>
    <property type="match status" value="1"/>
</dbReference>
<dbReference type="InterPro" id="IPR010093">
    <property type="entry name" value="SinI_DNA-bd"/>
</dbReference>
<dbReference type="SUPFAM" id="SSF46955">
    <property type="entry name" value="Putative DNA-binding domain"/>
    <property type="match status" value="1"/>
</dbReference>
<gene>
    <name evidence="2" type="ORF">OE749_17675</name>
</gene>
<sequence length="136" mass="15872">MVSQIPNIPSFLDEQDDSIDSLIGDLSSLKELESKPETTFSIHQIIQHEFKKISLGMKKALTFDECVEYTGLSKDYLYKLTHARQIPHCKPNGKKIYFPREEIDNWLLSNRVMTEDEVQSFTKEKVDHLNRNLRSK</sequence>
<comment type="caution">
    <text evidence="2">The sequence shown here is derived from an EMBL/GenBank/DDBJ whole genome shotgun (WGS) entry which is preliminary data.</text>
</comment>
<dbReference type="EMBL" id="JAOWKX010000012">
    <property type="protein sequence ID" value="MCV2886530.1"/>
    <property type="molecule type" value="Genomic_DNA"/>
</dbReference>
<dbReference type="Proteomes" id="UP001652504">
    <property type="component" value="Unassembled WGS sequence"/>
</dbReference>
<organism evidence="2 3">
    <name type="scientific">Fluctibacter corallii</name>
    <dbReference type="NCBI Taxonomy" id="2984329"/>
    <lineage>
        <taxon>Bacteria</taxon>
        <taxon>Pseudomonadati</taxon>
        <taxon>Pseudomonadota</taxon>
        <taxon>Gammaproteobacteria</taxon>
        <taxon>Alteromonadales</taxon>
        <taxon>Alteromonadaceae</taxon>
        <taxon>Fluctibacter</taxon>
    </lineage>
</organism>
<reference evidence="2 3" key="1">
    <citation type="submission" date="2022-10" db="EMBL/GenBank/DDBJ databases">
        <title>Aestuariibacter sp. AA17 isolated from Montipora capitata coral fragment.</title>
        <authorList>
            <person name="Emsley S.A."/>
            <person name="Pfannmuller K.M."/>
            <person name="Loughran R.M."/>
            <person name="Shlafstein M."/>
            <person name="Papke E."/>
            <person name="Saw J.H."/>
            <person name="Ushijima B."/>
            <person name="Videau P."/>
        </authorList>
    </citation>
    <scope>NUCLEOTIDE SEQUENCE [LARGE SCALE GENOMIC DNA]</scope>
    <source>
        <strain evidence="2 3">AA17</strain>
    </source>
</reference>
<protein>
    <submittedName>
        <fullName evidence="2">Helix-turn-helix domain-containing protein</fullName>
    </submittedName>
</protein>
<name>A0ABT3ACY4_9ALTE</name>
<evidence type="ECO:0000259" key="1">
    <source>
        <dbReference type="Pfam" id="PF12728"/>
    </source>
</evidence>
<dbReference type="Pfam" id="PF12728">
    <property type="entry name" value="HTH_17"/>
    <property type="match status" value="1"/>
</dbReference>
<dbReference type="RefSeq" id="WP_263713820.1">
    <property type="nucleotide sequence ID" value="NZ_JAOWKX010000012.1"/>
</dbReference>
<dbReference type="InterPro" id="IPR009061">
    <property type="entry name" value="DNA-bd_dom_put_sf"/>
</dbReference>